<evidence type="ECO:0000256" key="8">
    <source>
        <dbReference type="RuleBase" id="RU003993"/>
    </source>
</evidence>
<dbReference type="RefSeq" id="WP_035443895.1">
    <property type="nucleotide sequence ID" value="NZ_CBLX010000003.1"/>
</dbReference>
<keyword evidence="8" id="KW-1133">Transmembrane helix</keyword>
<evidence type="ECO:0000256" key="9">
    <source>
        <dbReference type="RuleBase" id="RU362042"/>
    </source>
</evidence>
<evidence type="ECO:0000313" key="11">
    <source>
        <dbReference type="EMBL" id="CDG38381.1"/>
    </source>
</evidence>
<dbReference type="eggNOG" id="COG0681">
    <property type="taxonomic scope" value="Bacteria"/>
</dbReference>
<comment type="similarity">
    <text evidence="2 9">Belongs to the peptidase S26 family.</text>
</comment>
<keyword evidence="8" id="KW-0812">Transmembrane</keyword>
<protein>
    <recommendedName>
        <fullName evidence="4 8">Signal peptidase I</fullName>
        <ecNumber evidence="3 8">3.4.21.89</ecNumber>
    </recommendedName>
</protein>
<evidence type="ECO:0000256" key="2">
    <source>
        <dbReference type="ARBA" id="ARBA00009370"/>
    </source>
</evidence>
<feature type="active site" evidence="7">
    <location>
        <position position="110"/>
    </location>
</feature>
<name>A0A060QGI4_9PROT</name>
<dbReference type="PANTHER" id="PTHR43390">
    <property type="entry name" value="SIGNAL PEPTIDASE I"/>
    <property type="match status" value="1"/>
</dbReference>
<dbReference type="PROSITE" id="PS00760">
    <property type="entry name" value="SPASE_I_2"/>
    <property type="match status" value="1"/>
</dbReference>
<keyword evidence="8" id="KW-0472">Membrane</keyword>
<dbReference type="InterPro" id="IPR000223">
    <property type="entry name" value="Pept_S26A_signal_pept_1"/>
</dbReference>
<dbReference type="GO" id="GO:0004252">
    <property type="term" value="F:serine-type endopeptidase activity"/>
    <property type="evidence" value="ECO:0007669"/>
    <property type="project" value="InterPro"/>
</dbReference>
<feature type="active site" evidence="7">
    <location>
        <position position="49"/>
    </location>
</feature>
<feature type="transmembrane region" description="Helical" evidence="8">
    <location>
        <begin position="21"/>
        <end position="40"/>
    </location>
</feature>
<dbReference type="PRINTS" id="PR00727">
    <property type="entry name" value="LEADERPTASE"/>
</dbReference>
<comment type="catalytic activity">
    <reaction evidence="1 8">
        <text>Cleavage of hydrophobic, N-terminal signal or leader sequences from secreted and periplasmic proteins.</text>
        <dbReference type="EC" id="3.4.21.89"/>
    </reaction>
</comment>
<dbReference type="SUPFAM" id="SSF51306">
    <property type="entry name" value="LexA/Signal peptidase"/>
    <property type="match status" value="1"/>
</dbReference>
<evidence type="ECO:0000256" key="1">
    <source>
        <dbReference type="ARBA" id="ARBA00000677"/>
    </source>
</evidence>
<dbReference type="AlphaFoldDB" id="A0A060QGI4"/>
<dbReference type="InterPro" id="IPR019756">
    <property type="entry name" value="Pept_S26A_signal_pept_1_Ser-AS"/>
</dbReference>
<evidence type="ECO:0000256" key="4">
    <source>
        <dbReference type="ARBA" id="ARBA00019232"/>
    </source>
</evidence>
<dbReference type="GeneID" id="78226922"/>
<dbReference type="InterPro" id="IPR036286">
    <property type="entry name" value="LexA/Signal_pep-like_sf"/>
</dbReference>
<dbReference type="PROSITE" id="PS00501">
    <property type="entry name" value="SPASE_I_1"/>
    <property type="match status" value="1"/>
</dbReference>
<comment type="subcellular location">
    <subcellularLocation>
        <location evidence="9">Membrane</location>
        <topology evidence="9">Single-pass type II membrane protein</topology>
    </subcellularLocation>
</comment>
<evidence type="ECO:0000256" key="3">
    <source>
        <dbReference type="ARBA" id="ARBA00013208"/>
    </source>
</evidence>
<evidence type="ECO:0000256" key="5">
    <source>
        <dbReference type="ARBA" id="ARBA00022670"/>
    </source>
</evidence>
<dbReference type="GO" id="GO:0016020">
    <property type="term" value="C:membrane"/>
    <property type="evidence" value="ECO:0007669"/>
    <property type="project" value="UniProtKB-SubCell"/>
</dbReference>
<dbReference type="PANTHER" id="PTHR43390:SF1">
    <property type="entry name" value="CHLOROPLAST PROCESSING PEPTIDASE"/>
    <property type="match status" value="1"/>
</dbReference>
<dbReference type="GO" id="GO:0009003">
    <property type="term" value="F:signal peptidase activity"/>
    <property type="evidence" value="ECO:0007669"/>
    <property type="project" value="UniProtKB-EC"/>
</dbReference>
<dbReference type="Gene3D" id="2.10.109.10">
    <property type="entry name" value="Umud Fragment, subunit A"/>
    <property type="match status" value="1"/>
</dbReference>
<evidence type="ECO:0000259" key="10">
    <source>
        <dbReference type="Pfam" id="PF10502"/>
    </source>
</evidence>
<comment type="caution">
    <text evidence="11">The sequence shown here is derived from an EMBL/GenBank/DDBJ whole genome shotgun (WGS) entry which is preliminary data.</text>
</comment>
<sequence length="264" mass="30303">MTDQNQEARASRKKEDTPLEIVRFVAIWIVVLLAIRTVVLEPFNIPSASMIPTLQVGDYIIVTKFDYGWSRFSMPFSPHLFEGRIWGASPHRGDVAVFRYTQNTSVDYIKRIIGLPGDHIQMRAGELYLNGTLVPRQSLGAYSVMDENRYPQTGIRYLETLPGSAGAAPVTHQILKQTDEGEQNDTREYVVPEGYFFAMGDNRDNSGDSRFQRDNGVDLGYVPMVNLVGKARFVFFSYEAVHPLWQFWQWPFEIRWSHLFATMH</sequence>
<dbReference type="Pfam" id="PF10502">
    <property type="entry name" value="Peptidase_S26"/>
    <property type="match status" value="1"/>
</dbReference>
<dbReference type="CDD" id="cd06530">
    <property type="entry name" value="S26_SPase_I"/>
    <property type="match status" value="1"/>
</dbReference>
<dbReference type="EC" id="3.4.21.89" evidence="3 8"/>
<reference evidence="11 12" key="2">
    <citation type="journal article" date="2014" name="PLoS ONE">
        <title>Evolution of mitochondria reconstructed from the energy metabolism of living bacteria.</title>
        <authorList>
            <person name="Degli Esposti M."/>
            <person name="Chouaia B."/>
            <person name="Comandatore F."/>
            <person name="Crotti E."/>
            <person name="Sassera D."/>
            <person name="Lievens P.M."/>
            <person name="Daffonchio D."/>
            <person name="Bandi C."/>
        </authorList>
    </citation>
    <scope>NUCLEOTIDE SEQUENCE [LARGE SCALE GENOMIC DNA]</scope>
    <source>
        <strain evidence="11 12">SF2.1</strain>
    </source>
</reference>
<dbReference type="InterPro" id="IPR019757">
    <property type="entry name" value="Pept_S26A_signal_pept_1_Lys-AS"/>
</dbReference>
<feature type="domain" description="Peptidase S26" evidence="10">
    <location>
        <begin position="20"/>
        <end position="236"/>
    </location>
</feature>
<keyword evidence="6 8" id="KW-0378">Hydrolase</keyword>
<keyword evidence="5 8" id="KW-0645">Protease</keyword>
<evidence type="ECO:0000256" key="6">
    <source>
        <dbReference type="ARBA" id="ARBA00022801"/>
    </source>
</evidence>
<gene>
    <name evidence="11" type="ORF">ASAP_0336</name>
</gene>
<evidence type="ECO:0000313" key="12">
    <source>
        <dbReference type="Proteomes" id="UP000027583"/>
    </source>
</evidence>
<dbReference type="EMBL" id="CBLX010000003">
    <property type="protein sequence ID" value="CDG38381.1"/>
    <property type="molecule type" value="Genomic_DNA"/>
</dbReference>
<proteinExistence type="inferred from homology"/>
<dbReference type="NCBIfam" id="TIGR02227">
    <property type="entry name" value="sigpep_I_bact"/>
    <property type="match status" value="1"/>
</dbReference>
<dbReference type="Proteomes" id="UP000027583">
    <property type="component" value="Unassembled WGS sequence"/>
</dbReference>
<dbReference type="InterPro" id="IPR019533">
    <property type="entry name" value="Peptidase_S26"/>
</dbReference>
<dbReference type="GO" id="GO:0006465">
    <property type="term" value="P:signal peptide processing"/>
    <property type="evidence" value="ECO:0007669"/>
    <property type="project" value="InterPro"/>
</dbReference>
<organism evidence="11 12">
    <name type="scientific">Asaia bogorensis</name>
    <dbReference type="NCBI Taxonomy" id="91915"/>
    <lineage>
        <taxon>Bacteria</taxon>
        <taxon>Pseudomonadati</taxon>
        <taxon>Pseudomonadota</taxon>
        <taxon>Alphaproteobacteria</taxon>
        <taxon>Acetobacterales</taxon>
        <taxon>Acetobacteraceae</taxon>
        <taxon>Asaia</taxon>
    </lineage>
</organism>
<accession>A0A060QGI4</accession>
<reference evidence="11 12" key="1">
    <citation type="journal article" date="2014" name="Genome Biol. Evol.">
        <title>Acetic acid bacteria genomes reveal functional traits for adaptation to life in insect guts.</title>
        <authorList>
            <person name="Chouaia B."/>
            <person name="Gaiarsa S."/>
            <person name="Crotti E."/>
            <person name="Comandatore F."/>
            <person name="Degli Esposti M."/>
            <person name="Ricci I."/>
            <person name="Alma A."/>
            <person name="Favia G."/>
            <person name="Bandi C."/>
            <person name="Daffonchio D."/>
        </authorList>
    </citation>
    <scope>NUCLEOTIDE SEQUENCE [LARGE SCALE GENOMIC DNA]</scope>
    <source>
        <strain evidence="11 12">SF2.1</strain>
    </source>
</reference>
<evidence type="ECO:0000256" key="7">
    <source>
        <dbReference type="PIRSR" id="PIRSR600223-1"/>
    </source>
</evidence>